<comment type="caution">
    <text evidence="1">The sequence shown here is derived from an EMBL/GenBank/DDBJ whole genome shotgun (WGS) entry which is preliminary data.</text>
</comment>
<dbReference type="Proteomes" id="UP000050437">
    <property type="component" value="Unassembled WGS sequence"/>
</dbReference>
<accession>A0A0P7CRF4</accession>
<dbReference type="EMBL" id="LKKS01000135">
    <property type="protein sequence ID" value="KPM58829.1"/>
    <property type="molecule type" value="Genomic_DNA"/>
</dbReference>
<gene>
    <name evidence="1" type="ORF">HB13667_27060</name>
</gene>
<dbReference type="AlphaFoldDB" id="A0A0P7CRF4"/>
<sequence>MEWSLMLMRMLVKGVSERAVLERPAVASSLESACHQKPCMMDGLCWMSGKPVWPGKRFFTLIRRLQ</sequence>
<reference evidence="1 2" key="1">
    <citation type="submission" date="2015-10" db="EMBL/GenBank/DDBJ databases">
        <title>Pseudomonas putida clinical strains.</title>
        <authorList>
            <person name="Molina L."/>
            <person name="Udaondo Z."/>
        </authorList>
    </citation>
    <scope>NUCLEOTIDE SEQUENCE [LARGE SCALE GENOMIC DNA]</scope>
    <source>
        <strain evidence="1 2">HB13667</strain>
    </source>
</reference>
<evidence type="ECO:0000313" key="1">
    <source>
        <dbReference type="EMBL" id="KPM58829.1"/>
    </source>
</evidence>
<protein>
    <submittedName>
        <fullName evidence="1">Uncharacterized protein</fullName>
    </submittedName>
</protein>
<evidence type="ECO:0000313" key="2">
    <source>
        <dbReference type="Proteomes" id="UP000050437"/>
    </source>
</evidence>
<name>A0A0P7CRF4_PSEPU</name>
<organism evidence="1 2">
    <name type="scientific">Pseudomonas putida</name>
    <name type="common">Arthrobacter siderocapsulatus</name>
    <dbReference type="NCBI Taxonomy" id="303"/>
    <lineage>
        <taxon>Bacteria</taxon>
        <taxon>Pseudomonadati</taxon>
        <taxon>Pseudomonadota</taxon>
        <taxon>Gammaproteobacteria</taxon>
        <taxon>Pseudomonadales</taxon>
        <taxon>Pseudomonadaceae</taxon>
        <taxon>Pseudomonas</taxon>
    </lineage>
</organism>
<proteinExistence type="predicted"/>